<dbReference type="GO" id="GO:0016779">
    <property type="term" value="F:nucleotidyltransferase activity"/>
    <property type="evidence" value="ECO:0007669"/>
    <property type="project" value="UniProtKB-KW"/>
</dbReference>
<gene>
    <name evidence="4" type="ORF">METZ01_LOCUS116753</name>
</gene>
<dbReference type="AlphaFoldDB" id="A0A381XGP9"/>
<dbReference type="PANTHER" id="PTHR43584">
    <property type="entry name" value="NUCLEOTIDYL TRANSFERASE"/>
    <property type="match status" value="1"/>
</dbReference>
<keyword evidence="1" id="KW-0808">Transferase</keyword>
<sequence length="248" mass="28830">MKAIIIGAGRGRRLMPLTEDTPKCFAKIGEKRILDLIIEAWRTVDVEDFVFIGGYQIEKIQKEYPDLRFYYNHDWQNNNILASLFCAEAEMNSPFACTYADIIYRPWVTEQLLKTNHDISLVVDVDWRERYVARTMHPEDDAEKVLTKGHTITRISREILPEEADGEYIGVAMFSQEGAKILCQHYHRAVDRYSNMPFHGAVSLQKAYLIQLFQEMIKENVKICKVEVAGGYHEIDTTQDYEIANKVW</sequence>
<organism evidence="4">
    <name type="scientific">marine metagenome</name>
    <dbReference type="NCBI Taxonomy" id="408172"/>
    <lineage>
        <taxon>unclassified sequences</taxon>
        <taxon>metagenomes</taxon>
        <taxon>ecological metagenomes</taxon>
    </lineage>
</organism>
<name>A0A381XGP9_9ZZZZ</name>
<evidence type="ECO:0000256" key="1">
    <source>
        <dbReference type="ARBA" id="ARBA00022679"/>
    </source>
</evidence>
<dbReference type="InterPro" id="IPR029044">
    <property type="entry name" value="Nucleotide-diphossugar_trans"/>
</dbReference>
<proteinExistence type="predicted"/>
<dbReference type="CDD" id="cd02523">
    <property type="entry name" value="PC_cytidylyltransferase"/>
    <property type="match status" value="1"/>
</dbReference>
<dbReference type="PANTHER" id="PTHR43584:SF8">
    <property type="entry name" value="N-ACETYLMURAMATE ALPHA-1-PHOSPHATE URIDYLYLTRANSFERASE"/>
    <property type="match status" value="1"/>
</dbReference>
<protein>
    <recommendedName>
        <fullName evidence="3">MobA-like NTP transferase domain-containing protein</fullName>
    </recommendedName>
</protein>
<keyword evidence="2" id="KW-0548">Nucleotidyltransferase</keyword>
<evidence type="ECO:0000259" key="3">
    <source>
        <dbReference type="Pfam" id="PF12804"/>
    </source>
</evidence>
<dbReference type="InterPro" id="IPR050065">
    <property type="entry name" value="GlmU-like"/>
</dbReference>
<reference evidence="4" key="1">
    <citation type="submission" date="2018-05" db="EMBL/GenBank/DDBJ databases">
        <authorList>
            <person name="Lanie J.A."/>
            <person name="Ng W.-L."/>
            <person name="Kazmierczak K.M."/>
            <person name="Andrzejewski T.M."/>
            <person name="Davidsen T.M."/>
            <person name="Wayne K.J."/>
            <person name="Tettelin H."/>
            <person name="Glass J.I."/>
            <person name="Rusch D."/>
            <person name="Podicherti R."/>
            <person name="Tsui H.-C.T."/>
            <person name="Winkler M.E."/>
        </authorList>
    </citation>
    <scope>NUCLEOTIDE SEQUENCE</scope>
</reference>
<feature type="domain" description="MobA-like NTP transferase" evidence="3">
    <location>
        <begin position="3"/>
        <end position="125"/>
    </location>
</feature>
<dbReference type="Pfam" id="PF12804">
    <property type="entry name" value="NTP_transf_3"/>
    <property type="match status" value="1"/>
</dbReference>
<dbReference type="EMBL" id="UINC01015115">
    <property type="protein sequence ID" value="SVA63899.1"/>
    <property type="molecule type" value="Genomic_DNA"/>
</dbReference>
<dbReference type="SUPFAM" id="SSF53448">
    <property type="entry name" value="Nucleotide-diphospho-sugar transferases"/>
    <property type="match status" value="1"/>
</dbReference>
<dbReference type="Gene3D" id="3.90.550.10">
    <property type="entry name" value="Spore Coat Polysaccharide Biosynthesis Protein SpsA, Chain A"/>
    <property type="match status" value="1"/>
</dbReference>
<evidence type="ECO:0000313" key="4">
    <source>
        <dbReference type="EMBL" id="SVA63899.1"/>
    </source>
</evidence>
<accession>A0A381XGP9</accession>
<evidence type="ECO:0000256" key="2">
    <source>
        <dbReference type="ARBA" id="ARBA00022695"/>
    </source>
</evidence>
<dbReference type="InterPro" id="IPR025877">
    <property type="entry name" value="MobA-like_NTP_Trfase"/>
</dbReference>